<dbReference type="AlphaFoldDB" id="A0A9Q3HK27"/>
<dbReference type="Proteomes" id="UP000765509">
    <property type="component" value="Unassembled WGS sequence"/>
</dbReference>
<accession>A0A9Q3HK27</accession>
<evidence type="ECO:0000313" key="1">
    <source>
        <dbReference type="EMBL" id="MBW0508376.1"/>
    </source>
</evidence>
<proteinExistence type="predicted"/>
<protein>
    <submittedName>
        <fullName evidence="1">Uncharacterized protein</fullName>
    </submittedName>
</protein>
<sequence>MSPVYLRVLGIPRNQPEKRKGLFECRRSGLLETHRAIASAPQTPQRPFPMEHGKQEVEPGFTLGRTWGKLLGNIFQRDILQRPYGNHQILESDQEVKTLRRERSQVKEE</sequence>
<organism evidence="1 2">
    <name type="scientific">Austropuccinia psidii MF-1</name>
    <dbReference type="NCBI Taxonomy" id="1389203"/>
    <lineage>
        <taxon>Eukaryota</taxon>
        <taxon>Fungi</taxon>
        <taxon>Dikarya</taxon>
        <taxon>Basidiomycota</taxon>
        <taxon>Pucciniomycotina</taxon>
        <taxon>Pucciniomycetes</taxon>
        <taxon>Pucciniales</taxon>
        <taxon>Sphaerophragmiaceae</taxon>
        <taxon>Austropuccinia</taxon>
    </lineage>
</organism>
<reference evidence="1" key="1">
    <citation type="submission" date="2021-03" db="EMBL/GenBank/DDBJ databases">
        <title>Draft genome sequence of rust myrtle Austropuccinia psidii MF-1, a brazilian biotype.</title>
        <authorList>
            <person name="Quecine M.C."/>
            <person name="Pachon D.M.R."/>
            <person name="Bonatelli M.L."/>
            <person name="Correr F.H."/>
            <person name="Franceschini L.M."/>
            <person name="Leite T.F."/>
            <person name="Margarido G.R.A."/>
            <person name="Almeida C.A."/>
            <person name="Ferrarezi J.A."/>
            <person name="Labate C.A."/>
        </authorList>
    </citation>
    <scope>NUCLEOTIDE SEQUENCE</scope>
    <source>
        <strain evidence="1">MF-1</strain>
    </source>
</reference>
<comment type="caution">
    <text evidence="1">The sequence shown here is derived from an EMBL/GenBank/DDBJ whole genome shotgun (WGS) entry which is preliminary data.</text>
</comment>
<gene>
    <name evidence="1" type="ORF">O181_048091</name>
</gene>
<evidence type="ECO:0000313" key="2">
    <source>
        <dbReference type="Proteomes" id="UP000765509"/>
    </source>
</evidence>
<dbReference type="EMBL" id="AVOT02020292">
    <property type="protein sequence ID" value="MBW0508376.1"/>
    <property type="molecule type" value="Genomic_DNA"/>
</dbReference>
<keyword evidence="2" id="KW-1185">Reference proteome</keyword>
<name>A0A9Q3HK27_9BASI</name>